<evidence type="ECO:0000256" key="1">
    <source>
        <dbReference type="ARBA" id="ARBA00022701"/>
    </source>
</evidence>
<feature type="coiled-coil region" evidence="8">
    <location>
        <begin position="385"/>
        <end position="412"/>
    </location>
</feature>
<feature type="coiled-coil region" evidence="8">
    <location>
        <begin position="798"/>
        <end position="860"/>
    </location>
</feature>
<evidence type="ECO:0000256" key="5">
    <source>
        <dbReference type="ARBA" id="ARBA00023175"/>
    </source>
</evidence>
<keyword evidence="10" id="KW-1185">Reference proteome</keyword>
<dbReference type="PRINTS" id="PR00380">
    <property type="entry name" value="KINESINHEAVY"/>
</dbReference>
<feature type="binding site" evidence="7">
    <location>
        <begin position="121"/>
        <end position="128"/>
    </location>
    <ligand>
        <name>ATP</name>
        <dbReference type="ChEBI" id="CHEBI:30616"/>
    </ligand>
</feature>
<dbReference type="InterPro" id="IPR044986">
    <property type="entry name" value="KIF15/KIN-12"/>
</dbReference>
<evidence type="ECO:0000313" key="11">
    <source>
        <dbReference type="RefSeq" id="XP_065675241.1"/>
    </source>
</evidence>
<comment type="similarity">
    <text evidence="6">Belongs to the TRAFAC class myosin-kinesin ATPase superfamily. Kinesin family. KIN-12 subfamily.</text>
</comment>
<feature type="coiled-coil region" evidence="8">
    <location>
        <begin position="578"/>
        <end position="637"/>
    </location>
</feature>
<keyword evidence="4 8" id="KW-0175">Coiled coil</keyword>
<dbReference type="Pfam" id="PF00225">
    <property type="entry name" value="Kinesin"/>
    <property type="match status" value="1"/>
</dbReference>
<evidence type="ECO:0000313" key="10">
    <source>
        <dbReference type="Proteomes" id="UP001652625"/>
    </source>
</evidence>
<keyword evidence="2 7" id="KW-0547">Nucleotide-binding</keyword>
<evidence type="ECO:0000256" key="8">
    <source>
        <dbReference type="SAM" id="Coils"/>
    </source>
</evidence>
<dbReference type="PROSITE" id="PS00411">
    <property type="entry name" value="KINESIN_MOTOR_1"/>
    <property type="match status" value="1"/>
</dbReference>
<dbReference type="SMART" id="SM00129">
    <property type="entry name" value="KISc"/>
    <property type="match status" value="1"/>
</dbReference>
<evidence type="ECO:0000256" key="4">
    <source>
        <dbReference type="ARBA" id="ARBA00023054"/>
    </source>
</evidence>
<dbReference type="PANTHER" id="PTHR37739">
    <property type="entry name" value="KINESIN-LIKE PROTEIN KIN-12D"/>
    <property type="match status" value="1"/>
</dbReference>
<accession>A0ABM4DL31</accession>
<protein>
    <submittedName>
        <fullName evidence="11 12">Kinesin-like protein KIF15 isoform X2</fullName>
    </submittedName>
</protein>
<dbReference type="RefSeq" id="XP_065675242.1">
    <property type="nucleotide sequence ID" value="XM_065819170.1"/>
</dbReference>
<dbReference type="RefSeq" id="XP_065675241.1">
    <property type="nucleotide sequence ID" value="XM_065819169.1"/>
</dbReference>
<keyword evidence="1" id="KW-0493">Microtubule</keyword>
<feature type="coiled-coil region" evidence="8">
    <location>
        <begin position="1220"/>
        <end position="1434"/>
    </location>
</feature>
<evidence type="ECO:0000313" key="12">
    <source>
        <dbReference type="RefSeq" id="XP_065675242.1"/>
    </source>
</evidence>
<organism evidence="10 11">
    <name type="scientific">Hydra vulgaris</name>
    <name type="common">Hydra</name>
    <name type="synonym">Hydra attenuata</name>
    <dbReference type="NCBI Taxonomy" id="6087"/>
    <lineage>
        <taxon>Eukaryota</taxon>
        <taxon>Metazoa</taxon>
        <taxon>Cnidaria</taxon>
        <taxon>Hydrozoa</taxon>
        <taxon>Hydroidolina</taxon>
        <taxon>Anthoathecata</taxon>
        <taxon>Aplanulata</taxon>
        <taxon>Hydridae</taxon>
        <taxon>Hydra</taxon>
    </lineage>
</organism>
<evidence type="ECO:0000256" key="6">
    <source>
        <dbReference type="ARBA" id="ARBA00034488"/>
    </source>
</evidence>
<sequence>MDLQTRVRVNKVVSKTNSEIINTSIASNSAGYDRNEGDNIKVYIRIRPPLKHVQDGINDAVCLEVTTNNSVTIFTKPEPKQFSYDFVANTETTQEEVFTTVGKGIIEAFVNGFNGTIFAYGQTGSGKTFTMMGPPGDDGIDTFTHEMRGVIPRCFEYMFSLINREQEKIGDRVEFLATCSFLEIYNEQVYDLISPSTAGLQLRENIKKGVFVDSLAERDVCSAKDAYRVLESGWLNRRVASTSMNRESSRSHAVFTVSLSSKRRVGGMANIKVAKLHLVDLAGSERQKDTNTQDLRLKEAGSINKSLSALGNVIMALVDITHGKTRHVHYRDSKLTFMLRDSLGGNAKTYIIANIHPSSRYFGETLSTLNFACGAKMIKNKAIVNEDVTGNVMELQAEIRKLKEMLSQSRSYGPSVTSLSVCNVENNTTAVNSDDTVHWKEMMLNAIALSEQSEQEKSALQMKVLDLEELCRKKEMFAQSQKMIIKFRNDTISKLKSASILDKDSEVIALRDEIKLLHSTIDNHPEVKRLAVENLELRAELKRLKSLDPSNGDVIKNMAEKHRYTLQLERQLRESLQAKSLNLEKSSAQQNIDALNNEIEKLKLELTQVQAKLDTSKIELEKNRQNLQQKCAELVCLSESFRKKELDLKSDLVAARKCNSDLERALETLQLKTAVERSTMNSLHMQTIKTLSSPNKLVTPQGTPKKAKLFNNLYTKESTPSLNQTIGNDQKESFQPEKKKKKYFEEEKYVNDPDRFIQDEPHPKFVDEDDSFDELSKNEFNPFLNLADETQDEEVEYMEAIQKEIKHLQDLYNQSSQALHTEQASKIILNEAKFKLEHKVNELEQLLEHERNKCNEKEKDYTIQLLSIKEKYNEMQEAFTMLTSDAENYKSQLLETQKLLNNLKDEKCEEASKASRKYAVVESKCVKLEIDLLNLRTEMDATAEENNNLQAGFENCKEELEFYRHKNLELEQVVEEYKKKLKEEEDKLQVALEKLNNEMEMEMKMKLSQEDKHAELMRSVETINALREELNIAANKLDDQNQLLERMQGDLEKSRSEVVAQKWMNMADKEAINNFMKTVQELQTTIIDKESQTSSLTLELEDIKQQHDLLQSSFKKKKVKITKLTEALQCESSKLAKEKEEREKDVLTFKEDVSNLRDQLDNCFLIIAEKNKELKVLEENHELLKEDLNKKTIALDHETHNKKSSVLEVVNTDTLTEMLSESLEASKQEDLKEIERLRKQLMEYEVIQSGQEALEGQIKFLETELEDLEKEKMNQKQKEKLLEDEISSYRECMEREKELAKEALFKRDQAINEKHAISNELAEYKMNMFNIQEDLDAVLEELEKTKSLEEKYFNEKIAYQSKLEIIEEEKKRIAKEIELLQKENDAVKVENAKLAGHHNHSQRIKVLMDLKNEIKDLKEDNDYLRQELISWKQRYELK</sequence>
<feature type="coiled-coil region" evidence="8">
    <location>
        <begin position="886"/>
        <end position="1057"/>
    </location>
</feature>
<reference evidence="11 12" key="1">
    <citation type="submission" date="2025-05" db="UniProtKB">
        <authorList>
            <consortium name="RefSeq"/>
        </authorList>
    </citation>
    <scope>IDENTIFICATION</scope>
</reference>
<evidence type="ECO:0000256" key="3">
    <source>
        <dbReference type="ARBA" id="ARBA00022840"/>
    </source>
</evidence>
<dbReference type="SUPFAM" id="SSF52540">
    <property type="entry name" value="P-loop containing nucleoside triphosphate hydrolases"/>
    <property type="match status" value="1"/>
</dbReference>
<feature type="domain" description="Kinesin motor" evidence="9">
    <location>
        <begin position="39"/>
        <end position="378"/>
    </location>
</feature>
<dbReference type="InterPro" id="IPR036961">
    <property type="entry name" value="Kinesin_motor_dom_sf"/>
</dbReference>
<evidence type="ECO:0000259" key="9">
    <source>
        <dbReference type="PROSITE" id="PS50067"/>
    </source>
</evidence>
<keyword evidence="3 7" id="KW-0067">ATP-binding</keyword>
<keyword evidence="5 7" id="KW-0505">Motor protein</keyword>
<evidence type="ECO:0000256" key="7">
    <source>
        <dbReference type="PROSITE-ProRule" id="PRU00283"/>
    </source>
</evidence>
<dbReference type="InterPro" id="IPR027417">
    <property type="entry name" value="P-loop_NTPase"/>
</dbReference>
<name>A0ABM4DL31_HYDVU</name>
<dbReference type="Proteomes" id="UP001652625">
    <property type="component" value="Chromosome 15"/>
</dbReference>
<dbReference type="InterPro" id="IPR001752">
    <property type="entry name" value="Kinesin_motor_dom"/>
</dbReference>
<feature type="coiled-coil region" evidence="8">
    <location>
        <begin position="1167"/>
        <end position="1194"/>
    </location>
</feature>
<dbReference type="PROSITE" id="PS50067">
    <property type="entry name" value="KINESIN_MOTOR_2"/>
    <property type="match status" value="1"/>
</dbReference>
<dbReference type="Gene3D" id="3.40.850.10">
    <property type="entry name" value="Kinesin motor domain"/>
    <property type="match status" value="1"/>
</dbReference>
<proteinExistence type="inferred from homology"/>
<evidence type="ECO:0000256" key="2">
    <source>
        <dbReference type="ARBA" id="ARBA00022741"/>
    </source>
</evidence>
<dbReference type="PANTHER" id="PTHR37739:SF8">
    <property type="entry name" value="KINESIN-LIKE PROTEIN KIN-12D"/>
    <property type="match status" value="1"/>
</dbReference>
<dbReference type="GeneID" id="100208547"/>
<dbReference type="InterPro" id="IPR019821">
    <property type="entry name" value="Kinesin_motor_CS"/>
</dbReference>
<gene>
    <name evidence="11 12" type="primary">LOC100208547</name>
</gene>